<dbReference type="PROSITE" id="PS00972">
    <property type="entry name" value="USP_1"/>
    <property type="match status" value="1"/>
</dbReference>
<keyword evidence="4" id="KW-1185">Reference proteome</keyword>
<gene>
    <name evidence="3" type="ORF">IMG5_120910</name>
</gene>
<dbReference type="EC" id="3.1.2.15" evidence="3"/>
<evidence type="ECO:0000259" key="2">
    <source>
        <dbReference type="PROSITE" id="PS50235"/>
    </source>
</evidence>
<dbReference type="InterPro" id="IPR001394">
    <property type="entry name" value="Peptidase_C19_UCH"/>
</dbReference>
<reference evidence="3 4" key="1">
    <citation type="submission" date="2011-07" db="EMBL/GenBank/DDBJ databases">
        <authorList>
            <person name="Coyne R."/>
            <person name="Brami D."/>
            <person name="Johnson J."/>
            <person name="Hostetler J."/>
            <person name="Hannick L."/>
            <person name="Clark T."/>
            <person name="Cassidy-Hanley D."/>
            <person name="Inman J."/>
        </authorList>
    </citation>
    <scope>NUCLEOTIDE SEQUENCE [LARGE SCALE GENOMIC DNA]</scope>
    <source>
        <strain evidence="3 4">G5</strain>
    </source>
</reference>
<dbReference type="EC" id="3.1.4.16" evidence="3"/>
<evidence type="ECO:0000313" key="3">
    <source>
        <dbReference type="EMBL" id="EGR30926.1"/>
    </source>
</evidence>
<evidence type="ECO:0000256" key="1">
    <source>
        <dbReference type="SAM" id="MobiDB-lite"/>
    </source>
</evidence>
<dbReference type="InterPro" id="IPR038765">
    <property type="entry name" value="Papain-like_cys_pep_sf"/>
</dbReference>
<feature type="domain" description="USP" evidence="2">
    <location>
        <begin position="48"/>
        <end position="327"/>
    </location>
</feature>
<dbReference type="PANTHER" id="PTHR24006">
    <property type="entry name" value="UBIQUITIN CARBOXYL-TERMINAL HYDROLASE"/>
    <property type="match status" value="1"/>
</dbReference>
<proteinExistence type="predicted"/>
<dbReference type="InParanoid" id="G0QV33"/>
<dbReference type="GO" id="GO:0008663">
    <property type="term" value="F:2',3'-cyclic-nucleotide 2'-phosphodiesterase activity"/>
    <property type="evidence" value="ECO:0007669"/>
    <property type="project" value="UniProtKB-EC"/>
</dbReference>
<dbReference type="EMBL" id="GL983930">
    <property type="protein sequence ID" value="EGR30926.1"/>
    <property type="molecule type" value="Genomic_DNA"/>
</dbReference>
<name>G0QV33_ICHMU</name>
<dbReference type="STRING" id="857967.G0QV33"/>
<evidence type="ECO:0000313" key="4">
    <source>
        <dbReference type="Proteomes" id="UP000008983"/>
    </source>
</evidence>
<dbReference type="GO" id="GO:0016579">
    <property type="term" value="P:protein deubiquitination"/>
    <property type="evidence" value="ECO:0007669"/>
    <property type="project" value="InterPro"/>
</dbReference>
<dbReference type="GO" id="GO:0004843">
    <property type="term" value="F:cysteine-type deubiquitinase activity"/>
    <property type="evidence" value="ECO:0007669"/>
    <property type="project" value="InterPro"/>
</dbReference>
<dbReference type="GeneID" id="14907047"/>
<dbReference type="GO" id="GO:0005829">
    <property type="term" value="C:cytosol"/>
    <property type="evidence" value="ECO:0007669"/>
    <property type="project" value="TreeGrafter"/>
</dbReference>
<dbReference type="eggNOG" id="KOG4598">
    <property type="taxonomic scope" value="Eukaryota"/>
</dbReference>
<organism evidence="3 4">
    <name type="scientific">Ichthyophthirius multifiliis</name>
    <name type="common">White spot disease agent</name>
    <name type="synonym">Ich</name>
    <dbReference type="NCBI Taxonomy" id="5932"/>
    <lineage>
        <taxon>Eukaryota</taxon>
        <taxon>Sar</taxon>
        <taxon>Alveolata</taxon>
        <taxon>Ciliophora</taxon>
        <taxon>Intramacronucleata</taxon>
        <taxon>Oligohymenophorea</taxon>
        <taxon>Hymenostomatida</taxon>
        <taxon>Ophryoglenina</taxon>
        <taxon>Ichthyophthirius</taxon>
    </lineage>
</organism>
<dbReference type="Proteomes" id="UP000008983">
    <property type="component" value="Unassembled WGS sequence"/>
</dbReference>
<feature type="compositionally biased region" description="Low complexity" evidence="1">
    <location>
        <begin position="343"/>
        <end position="356"/>
    </location>
</feature>
<dbReference type="GO" id="GO:0005634">
    <property type="term" value="C:nucleus"/>
    <property type="evidence" value="ECO:0007669"/>
    <property type="project" value="TreeGrafter"/>
</dbReference>
<dbReference type="Pfam" id="PF00443">
    <property type="entry name" value="UCH"/>
    <property type="match status" value="1"/>
</dbReference>
<sequence>MLEGMFDEPDDILNGNATCVQNQYQRRGKNYAQYLDLPPQPKEEYGFVGLKNQGATCYLNSLIQALFMSPELRDIIFQLPLDELFGQFTETLTKSFGWESKECFQQQDIQEANRVIFDVLERALYGTQMSEQITKFYKGTLVNHITCMNCQIAKEREEPFFDIILQVKDIKSLEESLMAFITPEILEGDNKYFCENCQQKHDALKGQKIRKLPEILSLSLNRFEFDFEKFQRVKIDSEFKFGLELNATPYLEDTDVQDEDYMYELFTVLIHRGSAHGGHYLTYIRDYLCEGNWNKKMEKYHEQKQKRIKQMKEVQVEQSKLQEQQQQEQNELKQKVEKQQIQLEQQIQQKQQQNRNQKQKQKMSKNKKLRKFQKQQKSEKQTLR</sequence>
<dbReference type="PROSITE" id="PS50235">
    <property type="entry name" value="USP_3"/>
    <property type="match status" value="1"/>
</dbReference>
<protein>
    <submittedName>
        <fullName evidence="3">Ubiquitin specific peptidase 40, putative</fullName>
        <ecNumber evidence="3">3.1.2.15</ecNumber>
        <ecNumber evidence="3">3.1.4.16</ecNumber>
    </submittedName>
</protein>
<dbReference type="InterPro" id="IPR050164">
    <property type="entry name" value="Peptidase_C19"/>
</dbReference>
<feature type="compositionally biased region" description="Basic residues" evidence="1">
    <location>
        <begin position="357"/>
        <end position="374"/>
    </location>
</feature>
<accession>G0QV33</accession>
<dbReference type="OMA" id="TICRECH"/>
<dbReference type="RefSeq" id="XP_004032513.1">
    <property type="nucleotide sequence ID" value="XM_004032465.1"/>
</dbReference>
<dbReference type="AlphaFoldDB" id="G0QV33"/>
<dbReference type="Gene3D" id="3.90.70.10">
    <property type="entry name" value="Cysteine proteinases"/>
    <property type="match status" value="1"/>
</dbReference>
<dbReference type="MEROPS" id="C19.A59"/>
<dbReference type="InterPro" id="IPR018200">
    <property type="entry name" value="USP_CS"/>
</dbReference>
<dbReference type="OrthoDB" id="289038at2759"/>
<dbReference type="InterPro" id="IPR028889">
    <property type="entry name" value="USP"/>
</dbReference>
<feature type="region of interest" description="Disordered" evidence="1">
    <location>
        <begin position="343"/>
        <end position="384"/>
    </location>
</feature>
<keyword evidence="3" id="KW-0378">Hydrolase</keyword>
<dbReference type="SUPFAM" id="SSF54001">
    <property type="entry name" value="Cysteine proteinases"/>
    <property type="match status" value="1"/>
</dbReference>